<dbReference type="NCBIfam" id="TIGR01571">
    <property type="entry name" value="A_thal_Cys_rich"/>
    <property type="match status" value="1"/>
</dbReference>
<feature type="region of interest" description="Disordered" evidence="1">
    <location>
        <begin position="1"/>
        <end position="26"/>
    </location>
</feature>
<evidence type="ECO:0000256" key="1">
    <source>
        <dbReference type="SAM" id="MobiDB-lite"/>
    </source>
</evidence>
<name>A0A7S4NZR8_GUITH</name>
<dbReference type="Pfam" id="PF04749">
    <property type="entry name" value="PLAC8"/>
    <property type="match status" value="1"/>
</dbReference>
<reference evidence="2" key="1">
    <citation type="submission" date="2021-01" db="EMBL/GenBank/DDBJ databases">
        <authorList>
            <person name="Corre E."/>
            <person name="Pelletier E."/>
            <person name="Niang G."/>
            <person name="Scheremetjew M."/>
            <person name="Finn R."/>
            <person name="Kale V."/>
            <person name="Holt S."/>
            <person name="Cochrane G."/>
            <person name="Meng A."/>
            <person name="Brown T."/>
            <person name="Cohen L."/>
        </authorList>
    </citation>
    <scope>NUCLEOTIDE SEQUENCE</scope>
    <source>
        <strain evidence="2">CCMP 2712</strain>
    </source>
</reference>
<gene>
    <name evidence="2" type="ORF">GTHE00462_LOCUS25201</name>
</gene>
<proteinExistence type="predicted"/>
<dbReference type="AlphaFoldDB" id="A0A7S4NZR8"/>
<accession>A0A7S4NZR8</accession>
<feature type="compositionally biased region" description="Basic and acidic residues" evidence="1">
    <location>
        <begin position="15"/>
        <end position="26"/>
    </location>
</feature>
<dbReference type="InterPro" id="IPR006461">
    <property type="entry name" value="PLAC_motif_containing"/>
</dbReference>
<protein>
    <submittedName>
        <fullName evidence="2">Uncharacterized protein</fullName>
    </submittedName>
</protein>
<dbReference type="EMBL" id="HBKN01032363">
    <property type="protein sequence ID" value="CAE2317582.1"/>
    <property type="molecule type" value="Transcribed_RNA"/>
</dbReference>
<sequence>MRPAPPEGWTNSMQGEDKTQKDEESKPKWESGILSCTTDWRINLLGSVCPCVLFGLTKGQGDESCCFHSCIAFCSLPWVPFLCLFRESVRVRYGIRGSVFTDFFLSAFCPCCVLFQIYEHMRNNPFTDTSQLGFFSSGVLQCRKDIPTCLLVSCCPCLGYGILRRKMGSSCKIHSLCCFLFFPCLHGACNRSYIRSRSVTALPEGEEEGDGRQVWDQVLVPLSLLLSNSVESDSVGDLQLLHRPRLLAGAALLCSSSRAEACAQEPFRDLRQGQRWCGDSYGKLRRGYLEGRPVMCKYLSARLDSIRLGWIRIVQNRIG</sequence>
<organism evidence="2">
    <name type="scientific">Guillardia theta</name>
    <name type="common">Cryptophyte</name>
    <name type="synonym">Cryptomonas phi</name>
    <dbReference type="NCBI Taxonomy" id="55529"/>
    <lineage>
        <taxon>Eukaryota</taxon>
        <taxon>Cryptophyceae</taxon>
        <taxon>Pyrenomonadales</taxon>
        <taxon>Geminigeraceae</taxon>
        <taxon>Guillardia</taxon>
    </lineage>
</organism>
<dbReference type="PANTHER" id="PTHR15907">
    <property type="entry name" value="DUF614 FAMILY PROTEIN-RELATED"/>
    <property type="match status" value="1"/>
</dbReference>
<evidence type="ECO:0000313" key="2">
    <source>
        <dbReference type="EMBL" id="CAE2317582.1"/>
    </source>
</evidence>